<evidence type="ECO:0000256" key="11">
    <source>
        <dbReference type="ARBA" id="ARBA00046231"/>
    </source>
</evidence>
<protein>
    <recommendedName>
        <fullName evidence="8">Peptidyl-prolyl cis-trans isomerase C</fullName>
        <ecNumber evidence="4">5.2.1.8</ecNumber>
    </recommendedName>
    <alternativeName>
        <fullName evidence="10">Parvulin</fullName>
    </alternativeName>
    <alternativeName>
        <fullName evidence="9">Rotamase C</fullName>
    </alternativeName>
</protein>
<evidence type="ECO:0000256" key="3">
    <source>
        <dbReference type="ARBA" id="ARBA00007656"/>
    </source>
</evidence>
<evidence type="ECO:0000256" key="6">
    <source>
        <dbReference type="ARBA" id="ARBA00023110"/>
    </source>
</evidence>
<evidence type="ECO:0000256" key="2">
    <source>
        <dbReference type="ARBA" id="ARBA00004496"/>
    </source>
</evidence>
<reference evidence="15" key="1">
    <citation type="submission" date="2011-01" db="EMBL/GenBank/DDBJ databases">
        <title>Complete sequence of chromosome of Rahnella sp. Y9602.</title>
        <authorList>
            <consortium name="US DOE Joint Genome Institute"/>
            <person name="Lucas S."/>
            <person name="Copeland A."/>
            <person name="Lapidus A."/>
            <person name="Cheng J.-F."/>
            <person name="Goodwin L."/>
            <person name="Pitluck S."/>
            <person name="Lu M."/>
            <person name="Detter J.C."/>
            <person name="Han C."/>
            <person name="Tapia R."/>
            <person name="Land M."/>
            <person name="Hauser L."/>
            <person name="Kyrpides N."/>
            <person name="Ivanova N."/>
            <person name="Ovchinnikova G."/>
            <person name="Pagani I."/>
            <person name="Sobecky P.A."/>
            <person name="Martinez R.J."/>
            <person name="Woyke T."/>
        </authorList>
    </citation>
    <scope>NUCLEOTIDE SEQUENCE [LARGE SCALE GENOMIC DNA]</scope>
    <source>
        <strain evidence="15">Y9602</strain>
    </source>
</reference>
<keyword evidence="5" id="KW-0963">Cytoplasm</keyword>
<evidence type="ECO:0000256" key="9">
    <source>
        <dbReference type="ARBA" id="ARBA00041926"/>
    </source>
</evidence>
<dbReference type="InterPro" id="IPR023058">
    <property type="entry name" value="PPIase_PpiC_CS"/>
</dbReference>
<dbReference type="GO" id="GO:0003755">
    <property type="term" value="F:peptidyl-prolyl cis-trans isomerase activity"/>
    <property type="evidence" value="ECO:0007669"/>
    <property type="project" value="UniProtKB-KW"/>
</dbReference>
<dbReference type="FunFam" id="3.10.50.40:FF:000003">
    <property type="entry name" value="Peptidylprolyl isomerase"/>
    <property type="match status" value="1"/>
</dbReference>
<dbReference type="InterPro" id="IPR000297">
    <property type="entry name" value="PPIase_PpiC"/>
</dbReference>
<accession>A0A0H3FFM3</accession>
<dbReference type="PROSITE" id="PS50198">
    <property type="entry name" value="PPIC_PPIASE_2"/>
    <property type="match status" value="1"/>
</dbReference>
<keyword evidence="7 12" id="KW-0413">Isomerase</keyword>
<dbReference type="HOGENOM" id="CLU_090028_6_1_6"/>
<dbReference type="PANTHER" id="PTHR43629:SF3">
    <property type="entry name" value="PEPTIDYL-PROLYL CIS-TRANS ISOMERASE C"/>
    <property type="match status" value="1"/>
</dbReference>
<dbReference type="KEGG" id="rah:Rahaq_4268"/>
<dbReference type="InterPro" id="IPR052204">
    <property type="entry name" value="PpiC/parvulin_rotamase"/>
</dbReference>
<dbReference type="EC" id="5.2.1.8" evidence="4"/>
<comment type="similarity">
    <text evidence="3">Belongs to the PpiC/parvulin rotamase family.</text>
</comment>
<evidence type="ECO:0000256" key="10">
    <source>
        <dbReference type="ARBA" id="ARBA00043072"/>
    </source>
</evidence>
<sequence length="122" mass="13462">MYGMQAGFPPQCFRCYITPLETLSQKGLIMAKTAAAMHILVKEEAQALDLLEQLKNGGDFEKLAKKHSTCPSGKKGGHLGEFKQGAMVPAFDKVVFSAPLIEPQGPLHTQFGYHIIKILYRN</sequence>
<gene>
    <name evidence="14" type="ordered locus">Rahaq_4268</name>
</gene>
<evidence type="ECO:0000256" key="4">
    <source>
        <dbReference type="ARBA" id="ARBA00013194"/>
    </source>
</evidence>
<evidence type="ECO:0000259" key="13">
    <source>
        <dbReference type="PROSITE" id="PS50198"/>
    </source>
</evidence>
<dbReference type="InterPro" id="IPR046357">
    <property type="entry name" value="PPIase_dom_sf"/>
</dbReference>
<feature type="domain" description="PpiC" evidence="13">
    <location>
        <begin position="31"/>
        <end position="120"/>
    </location>
</feature>
<dbReference type="SUPFAM" id="SSF54534">
    <property type="entry name" value="FKBP-like"/>
    <property type="match status" value="1"/>
</dbReference>
<comment type="function">
    <text evidence="11">PPIases accelerate the folding of proteins. It prefers amino acid residues with hydrophobic side chains like leucine and phenylalanine in the P1 position of the peptides substrates.</text>
</comment>
<evidence type="ECO:0000313" key="14">
    <source>
        <dbReference type="EMBL" id="ADW75854.1"/>
    </source>
</evidence>
<dbReference type="EMBL" id="CP002505">
    <property type="protein sequence ID" value="ADW75854.1"/>
    <property type="molecule type" value="Genomic_DNA"/>
</dbReference>
<dbReference type="Pfam" id="PF13616">
    <property type="entry name" value="Rotamase_3"/>
    <property type="match status" value="1"/>
</dbReference>
<dbReference type="NCBIfam" id="NF011969">
    <property type="entry name" value="PRK15441.1"/>
    <property type="match status" value="1"/>
</dbReference>
<proteinExistence type="inferred from homology"/>
<dbReference type="PROSITE" id="PS01096">
    <property type="entry name" value="PPIC_PPIASE_1"/>
    <property type="match status" value="1"/>
</dbReference>
<evidence type="ECO:0000256" key="12">
    <source>
        <dbReference type="PROSITE-ProRule" id="PRU00278"/>
    </source>
</evidence>
<reference evidence="14 15" key="2">
    <citation type="journal article" date="2012" name="J. Bacteriol.">
        <title>Complete Genome Sequence of Rahnella sp. Strain Y9602, a Gammaproteobacterium Isolate from Metal- and Radionuclide-Contaminated Soil.</title>
        <authorList>
            <person name="Martinez R.J."/>
            <person name="Bruce D."/>
            <person name="Detter C."/>
            <person name="Goodwin L.A."/>
            <person name="Han J."/>
            <person name="Han C.S."/>
            <person name="Held B."/>
            <person name="Land M.L."/>
            <person name="Mikhailova N."/>
            <person name="Nolan M."/>
            <person name="Pennacchio L."/>
            <person name="Pitluck S."/>
            <person name="Tapia R."/>
            <person name="Woyke T."/>
            <person name="Sobecky P.A."/>
        </authorList>
    </citation>
    <scope>NUCLEOTIDE SEQUENCE [LARGE SCALE GENOMIC DNA]</scope>
    <source>
        <strain evidence="14 15">Y9602</strain>
    </source>
</reference>
<dbReference type="Proteomes" id="UP000007257">
    <property type="component" value="Chromosome"/>
</dbReference>
<dbReference type="eggNOG" id="COG0760">
    <property type="taxonomic scope" value="Bacteria"/>
</dbReference>
<comment type="catalytic activity">
    <reaction evidence="1">
        <text>[protein]-peptidylproline (omega=180) = [protein]-peptidylproline (omega=0)</text>
        <dbReference type="Rhea" id="RHEA:16237"/>
        <dbReference type="Rhea" id="RHEA-COMP:10747"/>
        <dbReference type="Rhea" id="RHEA-COMP:10748"/>
        <dbReference type="ChEBI" id="CHEBI:83833"/>
        <dbReference type="ChEBI" id="CHEBI:83834"/>
        <dbReference type="EC" id="5.2.1.8"/>
    </reaction>
</comment>
<evidence type="ECO:0000256" key="1">
    <source>
        <dbReference type="ARBA" id="ARBA00000971"/>
    </source>
</evidence>
<evidence type="ECO:0000256" key="7">
    <source>
        <dbReference type="ARBA" id="ARBA00023235"/>
    </source>
</evidence>
<evidence type="ECO:0000256" key="5">
    <source>
        <dbReference type="ARBA" id="ARBA00022490"/>
    </source>
</evidence>
<comment type="subcellular location">
    <subcellularLocation>
        <location evidence="2">Cytoplasm</location>
    </subcellularLocation>
</comment>
<evidence type="ECO:0000313" key="15">
    <source>
        <dbReference type="Proteomes" id="UP000007257"/>
    </source>
</evidence>
<organism evidence="14 15">
    <name type="scientific">Rahnella sp. (strain Y9602)</name>
    <dbReference type="NCBI Taxonomy" id="2703885"/>
    <lineage>
        <taxon>Bacteria</taxon>
        <taxon>Pseudomonadati</taxon>
        <taxon>Pseudomonadota</taxon>
        <taxon>Gammaproteobacteria</taxon>
        <taxon>Enterobacterales</taxon>
        <taxon>Yersiniaceae</taxon>
        <taxon>Rahnella</taxon>
    </lineage>
</organism>
<dbReference type="GO" id="GO:0005737">
    <property type="term" value="C:cytoplasm"/>
    <property type="evidence" value="ECO:0007669"/>
    <property type="project" value="UniProtKB-SubCell"/>
</dbReference>
<evidence type="ECO:0000256" key="8">
    <source>
        <dbReference type="ARBA" id="ARBA00040926"/>
    </source>
</evidence>
<keyword evidence="6 12" id="KW-0697">Rotamase</keyword>
<dbReference type="Gene3D" id="3.10.50.40">
    <property type="match status" value="1"/>
</dbReference>
<name>A0A0H3FFM3_RAHSY</name>
<dbReference type="AlphaFoldDB" id="A0A0H3FFM3"/>
<dbReference type="PANTHER" id="PTHR43629">
    <property type="entry name" value="PEPTIDYL-PROLYL CIS-TRANS ISOMERASE"/>
    <property type="match status" value="1"/>
</dbReference>